<dbReference type="GO" id="GO:0016491">
    <property type="term" value="F:oxidoreductase activity"/>
    <property type="evidence" value="ECO:0007669"/>
    <property type="project" value="UniProtKB-KW"/>
</dbReference>
<gene>
    <name evidence="4" type="ORF">IX38_10500</name>
</gene>
<proteinExistence type="inferred from homology"/>
<dbReference type="Proteomes" id="UP000028703">
    <property type="component" value="Unassembled WGS sequence"/>
</dbReference>
<dbReference type="GO" id="GO:0016020">
    <property type="term" value="C:membrane"/>
    <property type="evidence" value="ECO:0007669"/>
    <property type="project" value="TreeGrafter"/>
</dbReference>
<name>A0A085ZHB9_9FLAO</name>
<dbReference type="RefSeq" id="WP_034704413.1">
    <property type="nucleotide sequence ID" value="NZ_JPRO01000007.1"/>
</dbReference>
<reference evidence="4 5" key="1">
    <citation type="submission" date="2014-07" db="EMBL/GenBank/DDBJ databases">
        <title>Genome of Chryseobacterium luteum DSM 18605.</title>
        <authorList>
            <person name="Stropko S.J."/>
            <person name="Pipes S.E."/>
            <person name="Newman J.D."/>
        </authorList>
    </citation>
    <scope>NUCLEOTIDE SEQUENCE [LARGE SCALE GENOMIC DNA]</scope>
    <source>
        <strain evidence="4 5">DSM 18605</strain>
    </source>
</reference>
<keyword evidence="2" id="KW-0560">Oxidoreductase</keyword>
<evidence type="ECO:0000256" key="2">
    <source>
        <dbReference type="ARBA" id="ARBA00023002"/>
    </source>
</evidence>
<evidence type="ECO:0000256" key="3">
    <source>
        <dbReference type="RuleBase" id="RU000363"/>
    </source>
</evidence>
<sequence length="245" mass="26326">MNITNNTILITGGGSGIGLEIAKALSASNKIIIAGRNKEKLDAAAEGHENIFTIQADITSEKDIERLAEEIKVNFGGLNILINNAGHAYAYTLSDHSDTYRKASAEFETNYFAPIRLTEKLLPLLKEQENAAVVNVSSIVALAPGSDVPTYSDSKAALHSYTQLLRHELAKDSGIKVFELMPPLVNTDFSAEIGGKENGIPASEVADSLINGLTNDTYEIRVGNTEVLYNSFFAGSEGAFSVMNK</sequence>
<protein>
    <submittedName>
        <fullName evidence="4">Short-chain dehydrogenase</fullName>
    </submittedName>
</protein>
<comment type="similarity">
    <text evidence="1 3">Belongs to the short-chain dehydrogenases/reductases (SDR) family.</text>
</comment>
<dbReference type="AlphaFoldDB" id="A0A085ZHB9"/>
<dbReference type="eggNOG" id="COG3967">
    <property type="taxonomic scope" value="Bacteria"/>
</dbReference>
<dbReference type="OrthoDB" id="9810734at2"/>
<accession>A0A085ZHB9</accession>
<dbReference type="InterPro" id="IPR002347">
    <property type="entry name" value="SDR_fam"/>
</dbReference>
<keyword evidence="5" id="KW-1185">Reference proteome</keyword>
<dbReference type="Pfam" id="PF00106">
    <property type="entry name" value="adh_short"/>
    <property type="match status" value="1"/>
</dbReference>
<dbReference type="InterPro" id="IPR036291">
    <property type="entry name" value="NAD(P)-bd_dom_sf"/>
</dbReference>
<dbReference type="Gene3D" id="3.40.50.720">
    <property type="entry name" value="NAD(P)-binding Rossmann-like Domain"/>
    <property type="match status" value="1"/>
</dbReference>
<evidence type="ECO:0000313" key="5">
    <source>
        <dbReference type="Proteomes" id="UP000028703"/>
    </source>
</evidence>
<dbReference type="EMBL" id="JPRO01000007">
    <property type="protein sequence ID" value="KFF03833.1"/>
    <property type="molecule type" value="Genomic_DNA"/>
</dbReference>
<dbReference type="SUPFAM" id="SSF51735">
    <property type="entry name" value="NAD(P)-binding Rossmann-fold domains"/>
    <property type="match status" value="1"/>
</dbReference>
<organism evidence="4 5">
    <name type="scientific">Chryseobacterium luteum</name>
    <dbReference type="NCBI Taxonomy" id="421531"/>
    <lineage>
        <taxon>Bacteria</taxon>
        <taxon>Pseudomonadati</taxon>
        <taxon>Bacteroidota</taxon>
        <taxon>Flavobacteriia</taxon>
        <taxon>Flavobacteriales</taxon>
        <taxon>Weeksellaceae</taxon>
        <taxon>Chryseobacterium group</taxon>
        <taxon>Chryseobacterium</taxon>
    </lineage>
</organism>
<dbReference type="PANTHER" id="PTHR44196:SF1">
    <property type="entry name" value="DEHYDROGENASE_REDUCTASE SDR FAMILY MEMBER 7B"/>
    <property type="match status" value="1"/>
</dbReference>
<comment type="caution">
    <text evidence="4">The sequence shown here is derived from an EMBL/GenBank/DDBJ whole genome shotgun (WGS) entry which is preliminary data.</text>
</comment>
<dbReference type="PANTHER" id="PTHR44196">
    <property type="entry name" value="DEHYDROGENASE/REDUCTASE SDR FAMILY MEMBER 7B"/>
    <property type="match status" value="1"/>
</dbReference>
<dbReference type="STRING" id="421531.IX38_10500"/>
<dbReference type="PRINTS" id="PR00081">
    <property type="entry name" value="GDHRDH"/>
</dbReference>
<evidence type="ECO:0000313" key="4">
    <source>
        <dbReference type="EMBL" id="KFF03833.1"/>
    </source>
</evidence>
<dbReference type="PRINTS" id="PR00080">
    <property type="entry name" value="SDRFAMILY"/>
</dbReference>
<evidence type="ECO:0000256" key="1">
    <source>
        <dbReference type="ARBA" id="ARBA00006484"/>
    </source>
</evidence>